<organism evidence="2 3">
    <name type="scientific">Ignatzschineria indica</name>
    <dbReference type="NCBI Taxonomy" id="472583"/>
    <lineage>
        <taxon>Bacteria</taxon>
        <taxon>Pseudomonadati</taxon>
        <taxon>Pseudomonadota</taxon>
        <taxon>Gammaproteobacteria</taxon>
        <taxon>Cardiobacteriales</taxon>
        <taxon>Ignatzschineriaceae</taxon>
        <taxon>Ignatzschineria</taxon>
    </lineage>
</organism>
<dbReference type="Gene3D" id="3.60.15.10">
    <property type="entry name" value="Ribonuclease Z/Hydroxyacylglutathione hydrolase-like"/>
    <property type="match status" value="1"/>
</dbReference>
<dbReference type="Proteomes" id="UP000244948">
    <property type="component" value="Unassembled WGS sequence"/>
</dbReference>
<protein>
    <submittedName>
        <fullName evidence="2">Zn-dependent hydrolase</fullName>
    </submittedName>
</protein>
<dbReference type="SMART" id="SM00849">
    <property type="entry name" value="Lactamase_B"/>
    <property type="match status" value="1"/>
</dbReference>
<feature type="domain" description="Metallo-beta-lactamase" evidence="1">
    <location>
        <begin position="22"/>
        <end position="228"/>
    </location>
</feature>
<dbReference type="PANTHER" id="PTHR23131:SF4">
    <property type="entry name" value="METALLO-BETA-LACTAMASE SUPERFAMILY POTEIN"/>
    <property type="match status" value="1"/>
</dbReference>
<evidence type="ECO:0000313" key="2">
    <source>
        <dbReference type="EMBL" id="PWD82628.1"/>
    </source>
</evidence>
<dbReference type="InterPro" id="IPR001279">
    <property type="entry name" value="Metallo-B-lactamas"/>
</dbReference>
<dbReference type="InterPro" id="IPR036866">
    <property type="entry name" value="RibonucZ/Hydroxyglut_hydro"/>
</dbReference>
<reference evidence="2 3" key="1">
    <citation type="journal article" date="2018" name="Genome Announc.">
        <title>Ignatzschineria cameli sp. nov., isolated from necrotic foot tissue of dromedaries (Camelus dromedarius) and associated maggots (Wohlfahrtia species) in Dubai.</title>
        <authorList>
            <person name="Tsang C.C."/>
            <person name="Tang J.Y."/>
            <person name="Fong J.Y."/>
            <person name="Kinne J."/>
            <person name="Lee H.H."/>
            <person name="Joseph M."/>
            <person name="Jose S."/>
            <person name="Schuster R.K."/>
            <person name="Tang Y."/>
            <person name="Sivakumar S."/>
            <person name="Chen J.H."/>
            <person name="Teng J.L."/>
            <person name="Lau S.K."/>
            <person name="Wernery U."/>
            <person name="Woo P.C."/>
        </authorList>
    </citation>
    <scope>NUCLEOTIDE SEQUENCE [LARGE SCALE GENOMIC DNA]</scope>
    <source>
        <strain evidence="2 3">KCTC 22643</strain>
    </source>
</reference>
<sequence length="323" mass="37535">MEQLSDYIYKLPLSLNNNPLKEVYSYLIVDNGQALLIDTGFNDEITKNRILNAIKSLNIQLKNLKVFITHLHADHSGLAGYFYEEGCEVFASIPDANIMQKIANGDFYKNIENRIILLDLIRYQLTRDILPASLFSFNSSIEFTLLKEHDIISVGNKKFKVIDIAGHTPGMIGLYDLQSQNFFGADHILDQISPNITYWDQDFPALHVFLHNLKKISSIQINTIYPSHRNLMTDHPRRAKELIAHHYNRLKEVFDICSHYQKKLSPSEVASLMEWNFRAPSWDDFPNPQKFFATNEAMAHLEYLHKEGWLYKVIDNDIAYYYI</sequence>
<evidence type="ECO:0000313" key="3">
    <source>
        <dbReference type="Proteomes" id="UP000244948"/>
    </source>
</evidence>
<dbReference type="RefSeq" id="WP_109236580.1">
    <property type="nucleotide sequence ID" value="NZ_BMXZ01000003.1"/>
</dbReference>
<name>A0A2U2AIX7_9GAMM</name>
<dbReference type="PANTHER" id="PTHR23131">
    <property type="entry name" value="ENDORIBONUCLEASE LACTB2"/>
    <property type="match status" value="1"/>
</dbReference>
<accession>A0A2U2AIX7</accession>
<dbReference type="EMBL" id="QEWR01000004">
    <property type="protein sequence ID" value="PWD82628.1"/>
    <property type="molecule type" value="Genomic_DNA"/>
</dbReference>
<gene>
    <name evidence="2" type="ORF">DC082_08350</name>
</gene>
<keyword evidence="2" id="KW-0378">Hydrolase</keyword>
<dbReference type="Pfam" id="PF00753">
    <property type="entry name" value="Lactamase_B"/>
    <property type="match status" value="1"/>
</dbReference>
<comment type="caution">
    <text evidence="2">The sequence shown here is derived from an EMBL/GenBank/DDBJ whole genome shotgun (WGS) entry which is preliminary data.</text>
</comment>
<evidence type="ECO:0000259" key="1">
    <source>
        <dbReference type="SMART" id="SM00849"/>
    </source>
</evidence>
<dbReference type="AlphaFoldDB" id="A0A2U2AIX7"/>
<proteinExistence type="predicted"/>
<dbReference type="InterPro" id="IPR036388">
    <property type="entry name" value="WH-like_DNA-bd_sf"/>
</dbReference>
<dbReference type="InterPro" id="IPR050662">
    <property type="entry name" value="Sec-metab_biosynth-thioest"/>
</dbReference>
<dbReference type="SUPFAM" id="SSF56281">
    <property type="entry name" value="Metallo-hydrolase/oxidoreductase"/>
    <property type="match status" value="1"/>
</dbReference>
<dbReference type="Gene3D" id="1.10.10.10">
    <property type="entry name" value="Winged helix-like DNA-binding domain superfamily/Winged helix DNA-binding domain"/>
    <property type="match status" value="1"/>
</dbReference>
<dbReference type="GO" id="GO:0016787">
    <property type="term" value="F:hydrolase activity"/>
    <property type="evidence" value="ECO:0007669"/>
    <property type="project" value="UniProtKB-KW"/>
</dbReference>
<keyword evidence="3" id="KW-1185">Reference proteome</keyword>